<dbReference type="InterPro" id="IPR001267">
    <property type="entry name" value="Thymidine_kinase"/>
</dbReference>
<feature type="binding site" evidence="11">
    <location>
        <position position="170"/>
    </location>
    <ligand>
        <name>substrate</name>
    </ligand>
</feature>
<evidence type="ECO:0000256" key="12">
    <source>
        <dbReference type="RuleBase" id="RU000544"/>
    </source>
</evidence>
<dbReference type="PANTHER" id="PTHR11441">
    <property type="entry name" value="THYMIDINE KINASE"/>
    <property type="match status" value="1"/>
</dbReference>
<dbReference type="SUPFAM" id="SSF52540">
    <property type="entry name" value="P-loop containing nucleoside triphosphate hydrolases"/>
    <property type="match status" value="1"/>
</dbReference>
<dbReference type="EC" id="2.7.1.21" evidence="2 12"/>
<evidence type="ECO:0000256" key="5">
    <source>
        <dbReference type="ARBA" id="ARBA00022679"/>
    </source>
</evidence>
<evidence type="ECO:0000256" key="9">
    <source>
        <dbReference type="ARBA" id="ARBA00048254"/>
    </source>
</evidence>
<evidence type="ECO:0000313" key="14">
    <source>
        <dbReference type="EMBL" id="QBK84557.1"/>
    </source>
</evidence>
<comment type="similarity">
    <text evidence="1 13">Belongs to the thymidine kinase family.</text>
</comment>
<dbReference type="Gene3D" id="3.30.60.20">
    <property type="match status" value="1"/>
</dbReference>
<evidence type="ECO:0000256" key="2">
    <source>
        <dbReference type="ARBA" id="ARBA00012118"/>
    </source>
</evidence>
<dbReference type="GO" id="GO:0005524">
    <property type="term" value="F:ATP binding"/>
    <property type="evidence" value="ECO:0007669"/>
    <property type="project" value="UniProtKB-KW"/>
</dbReference>
<dbReference type="SUPFAM" id="SSF57716">
    <property type="entry name" value="Glucocorticoid receptor-like (DNA-binding domain)"/>
    <property type="match status" value="1"/>
</dbReference>
<dbReference type="Gene3D" id="3.40.50.300">
    <property type="entry name" value="P-loop containing nucleotide triphosphate hydrolases"/>
    <property type="match status" value="1"/>
</dbReference>
<keyword evidence="5 12" id="KW-0808">Transferase</keyword>
<dbReference type="InterPro" id="IPR020633">
    <property type="entry name" value="Thymidine_kinase_CS"/>
</dbReference>
<sequence>MFSGKTTELRRILSVYSSGKAKTLYVNSSKDTRSSDEFSSHDAQLKMPSSIMSIKVDKVADLFVLSELKAYEVIGIDEAQFYPDLFRSVMTLIEKHGKRMIVAGLTLDIKRDKFGFLSDLIPHADKCTKVYPYCSMCRDKNLFTEAIYTMLRYKKIQGNEQILIGGKETYIPVCRKCYMS</sequence>
<evidence type="ECO:0000256" key="7">
    <source>
        <dbReference type="ARBA" id="ARBA00022777"/>
    </source>
</evidence>
<evidence type="ECO:0000256" key="3">
    <source>
        <dbReference type="ARBA" id="ARBA00020079"/>
    </source>
</evidence>
<keyword evidence="6 12" id="KW-0547">Nucleotide-binding</keyword>
<accession>A0A481YN67</accession>
<evidence type="ECO:0000256" key="8">
    <source>
        <dbReference type="ARBA" id="ARBA00022840"/>
    </source>
</evidence>
<keyword evidence="4 12" id="KW-0237">DNA synthesis</keyword>
<protein>
    <recommendedName>
        <fullName evidence="3 12">Thymidine kinase</fullName>
        <ecNumber evidence="2 12">2.7.1.21</ecNumber>
    </recommendedName>
</protein>
<proteinExistence type="inferred from homology"/>
<name>A0A481YN67_9VIRU</name>
<evidence type="ECO:0000256" key="13">
    <source>
        <dbReference type="RuleBase" id="RU004165"/>
    </source>
</evidence>
<comment type="catalytic activity">
    <reaction evidence="9 12">
        <text>thymidine + ATP = dTMP + ADP + H(+)</text>
        <dbReference type="Rhea" id="RHEA:19129"/>
        <dbReference type="ChEBI" id="CHEBI:15378"/>
        <dbReference type="ChEBI" id="CHEBI:17748"/>
        <dbReference type="ChEBI" id="CHEBI:30616"/>
        <dbReference type="ChEBI" id="CHEBI:63528"/>
        <dbReference type="ChEBI" id="CHEBI:456216"/>
        <dbReference type="EC" id="2.7.1.21"/>
    </reaction>
</comment>
<dbReference type="GO" id="GO:0046104">
    <property type="term" value="P:thymidine metabolic process"/>
    <property type="evidence" value="ECO:0007669"/>
    <property type="project" value="TreeGrafter"/>
</dbReference>
<dbReference type="EMBL" id="MK500279">
    <property type="protein sequence ID" value="QBK84557.1"/>
    <property type="molecule type" value="Genomic_DNA"/>
</dbReference>
<dbReference type="PROSITE" id="PS00603">
    <property type="entry name" value="TK_CELLULAR_TYPE"/>
    <property type="match status" value="1"/>
</dbReference>
<reference evidence="14" key="1">
    <citation type="journal article" date="2019" name="MBio">
        <title>Virus Genomes from Deep Sea Sediments Expand the Ocean Megavirome and Support Independent Origins of Viral Gigantism.</title>
        <authorList>
            <person name="Backstrom D."/>
            <person name="Yutin N."/>
            <person name="Jorgensen S.L."/>
            <person name="Dharamshi J."/>
            <person name="Homa F."/>
            <person name="Zaremba-Niedwiedzka K."/>
            <person name="Spang A."/>
            <person name="Wolf Y.I."/>
            <person name="Koonin E.V."/>
            <person name="Ettema T.J."/>
        </authorList>
    </citation>
    <scope>NUCLEOTIDE SEQUENCE</scope>
</reference>
<evidence type="ECO:0000256" key="1">
    <source>
        <dbReference type="ARBA" id="ARBA00007587"/>
    </source>
</evidence>
<gene>
    <name evidence="14" type="ORF">LCDPAC01_00380</name>
</gene>
<dbReference type="PIRSF" id="PIRSF035805">
    <property type="entry name" value="TK_cell"/>
    <property type="match status" value="1"/>
</dbReference>
<dbReference type="PANTHER" id="PTHR11441:SF0">
    <property type="entry name" value="THYMIDINE KINASE, CYTOSOLIC"/>
    <property type="match status" value="1"/>
</dbReference>
<feature type="binding site" evidence="11">
    <location>
        <begin position="162"/>
        <end position="165"/>
    </location>
    <ligand>
        <name>substrate</name>
    </ligand>
</feature>
<evidence type="ECO:0000256" key="11">
    <source>
        <dbReference type="PIRSR" id="PIRSR035805-2"/>
    </source>
</evidence>
<evidence type="ECO:0000256" key="4">
    <source>
        <dbReference type="ARBA" id="ARBA00022634"/>
    </source>
</evidence>
<dbReference type="InterPro" id="IPR027417">
    <property type="entry name" value="P-loop_NTPase"/>
</dbReference>
<organism evidence="14">
    <name type="scientific">Pithovirus LCDPAC01</name>
    <dbReference type="NCBI Taxonomy" id="2506600"/>
    <lineage>
        <taxon>Viruses</taxon>
        <taxon>Pithoviruses</taxon>
    </lineage>
</organism>
<dbReference type="GO" id="GO:0004797">
    <property type="term" value="F:thymidine kinase activity"/>
    <property type="evidence" value="ECO:0007669"/>
    <property type="project" value="UniProtKB-EC"/>
</dbReference>
<evidence type="ECO:0000256" key="6">
    <source>
        <dbReference type="ARBA" id="ARBA00022741"/>
    </source>
</evidence>
<feature type="active site" description="Proton acceptor" evidence="10">
    <location>
        <position position="78"/>
    </location>
</feature>
<keyword evidence="7 12" id="KW-0418">Kinase</keyword>
<evidence type="ECO:0000256" key="10">
    <source>
        <dbReference type="PIRSR" id="PIRSR035805-1"/>
    </source>
</evidence>
<keyword evidence="8 12" id="KW-0067">ATP-binding</keyword>
<dbReference type="Pfam" id="PF00265">
    <property type="entry name" value="TK"/>
    <property type="match status" value="1"/>
</dbReference>
<dbReference type="GO" id="GO:0071897">
    <property type="term" value="P:DNA biosynthetic process"/>
    <property type="evidence" value="ECO:0007669"/>
    <property type="project" value="UniProtKB-KW"/>
</dbReference>